<dbReference type="CDD" id="cd12148">
    <property type="entry name" value="fungal_TF_MHR"/>
    <property type="match status" value="1"/>
</dbReference>
<keyword evidence="6" id="KW-1185">Reference proteome</keyword>
<dbReference type="SUPFAM" id="SSF57701">
    <property type="entry name" value="Zn2/Cys6 DNA-binding domain"/>
    <property type="match status" value="1"/>
</dbReference>
<feature type="compositionally biased region" description="Polar residues" evidence="3">
    <location>
        <begin position="795"/>
        <end position="836"/>
    </location>
</feature>
<accession>A0A4R5XGL8</accession>
<dbReference type="GO" id="GO:0008270">
    <property type="term" value="F:zinc ion binding"/>
    <property type="evidence" value="ECO:0007669"/>
    <property type="project" value="InterPro"/>
</dbReference>
<reference evidence="5 6" key="1">
    <citation type="submission" date="2018-06" db="EMBL/GenBank/DDBJ databases">
        <title>A transcriptomic atlas of mushroom development highlights an independent origin of complex multicellularity.</title>
        <authorList>
            <consortium name="DOE Joint Genome Institute"/>
            <person name="Krizsan K."/>
            <person name="Almasi E."/>
            <person name="Merenyi Z."/>
            <person name="Sahu N."/>
            <person name="Viragh M."/>
            <person name="Koszo T."/>
            <person name="Mondo S."/>
            <person name="Kiss B."/>
            <person name="Balint B."/>
            <person name="Kues U."/>
            <person name="Barry K."/>
            <person name="Hegedus J.C."/>
            <person name="Henrissat B."/>
            <person name="Johnson J."/>
            <person name="Lipzen A."/>
            <person name="Ohm R."/>
            <person name="Nagy I."/>
            <person name="Pangilinan J."/>
            <person name="Yan J."/>
            <person name="Xiong Y."/>
            <person name="Grigoriev I.V."/>
            <person name="Hibbett D.S."/>
            <person name="Nagy L.G."/>
        </authorList>
    </citation>
    <scope>NUCLEOTIDE SEQUENCE [LARGE SCALE GENOMIC DNA]</scope>
    <source>
        <strain evidence="5 6">SZMC22713</strain>
    </source>
</reference>
<evidence type="ECO:0000256" key="2">
    <source>
        <dbReference type="ARBA" id="ARBA00023242"/>
    </source>
</evidence>
<dbReference type="Gene3D" id="4.10.240.10">
    <property type="entry name" value="Zn(2)-C6 fungal-type DNA-binding domain"/>
    <property type="match status" value="1"/>
</dbReference>
<feature type="compositionally biased region" description="Polar residues" evidence="3">
    <location>
        <begin position="171"/>
        <end position="182"/>
    </location>
</feature>
<dbReference type="CDD" id="cd00067">
    <property type="entry name" value="GAL4"/>
    <property type="match status" value="1"/>
</dbReference>
<gene>
    <name evidence="5" type="ORF">BD410DRAFT_758089</name>
</gene>
<feature type="compositionally biased region" description="Basic residues" evidence="3">
    <location>
        <begin position="750"/>
        <end position="763"/>
    </location>
</feature>
<sequence length="1011" mass="110598">MGVKRPFSGRSPSLPSSHGSDVVWRVATPRHYEQLYSSPMPDQDSSHPSKKKRVEDQALPPDAGQKPVQLQRRRVWRACESCRRKKIKCDGNEPVCSQCTASRTQCTWLQTKDRAALSRHYVQELEARLLHMEDVFKQVAPVVELLGKTPNGVTLPAAIPAISDIAKDKVGSQSPATPSRTVTPKDKSNITQNSPTLSSASSGSGKKADDEVSDSFGQLALDEHGHLRWIGGSSTMALIQSFRQLTSSPLSRISPMEEDPHSPGPSVNKLYFPASIFFGKVHALPGAEEVEYPERDLADKLVDAYFTRLHYLLPVVDKPSFMNAYNHLMDNHADVGLARTQTAFVALVFAIFACAARIVDDDRLHEESSDEGGTGMVYYERALILHYISHASIQIAHVQCFVLLSSFLCSVNCLPQAWLLVGQAVRMGQDLGLHRLCGQLNITPIDKQVRRKVWWSVYSLDRMLALALGRPLGVQDSDCDAEMPVELDDDELPDYFAGAQMPPRKQPSLMVGFVALIELYKIAGQVCRQIYAIDKCKDNLEPEKMAELLGSVAILDRDLTQWCDLLPPAFKSSPSTEAQVSMGAVLCSHYYSILTTLHRNFLPIKQNTAVGSLSTAKALSSARACIRLAPSVKNVVPVSHHLAFFVQNLFSSAVILMLYSMHISDPKAAKAALDEAESCVEVVSAWEGRWPGARKCKELLSDLTATAHEAIVSGRNTAHQTDEPLRATSRSTSTSFQYTSPSQKSSSRPIKGKPSRSRTRRKSQSNPPRQSNVSSRSPYRDDTKFLIFLVADPHSNPSQKRSHGQLEQTQSFGSASMSFQGGFSPYAAQSSNSAQGPNAMPGLSFGGHTFDANHGDMLGSPVYDTPLSSSPTSHSVLNYNFEYPHSSTSGSSWNAADQSSAEFYASSSHDPAFSAHNFQSSTLPPLDPSYMGYNNSMSDGTMDLSDTPPSSSFAASGLPFPGLDYIKNYTPGGNIEDGQDALWQSFDAGEFRYDPDLHFSLGGEATPDGGR</sequence>
<dbReference type="Proteomes" id="UP000294933">
    <property type="component" value="Unassembled WGS sequence"/>
</dbReference>
<dbReference type="Pfam" id="PF00172">
    <property type="entry name" value="Zn_clus"/>
    <property type="match status" value="1"/>
</dbReference>
<feature type="compositionally biased region" description="Polar residues" evidence="3">
    <location>
        <begin position="764"/>
        <end position="777"/>
    </location>
</feature>
<dbReference type="PANTHER" id="PTHR46910">
    <property type="entry name" value="TRANSCRIPTION FACTOR PDR1"/>
    <property type="match status" value="1"/>
</dbReference>
<organism evidence="5 6">
    <name type="scientific">Rickenella mellea</name>
    <dbReference type="NCBI Taxonomy" id="50990"/>
    <lineage>
        <taxon>Eukaryota</taxon>
        <taxon>Fungi</taxon>
        <taxon>Dikarya</taxon>
        <taxon>Basidiomycota</taxon>
        <taxon>Agaricomycotina</taxon>
        <taxon>Agaricomycetes</taxon>
        <taxon>Hymenochaetales</taxon>
        <taxon>Rickenellaceae</taxon>
        <taxon>Rickenella</taxon>
    </lineage>
</organism>
<dbReference type="PROSITE" id="PS00463">
    <property type="entry name" value="ZN2_CY6_FUNGAL_1"/>
    <property type="match status" value="1"/>
</dbReference>
<feature type="compositionally biased region" description="Polar residues" evidence="3">
    <location>
        <begin position="10"/>
        <end position="19"/>
    </location>
</feature>
<dbReference type="EMBL" id="ML170156">
    <property type="protein sequence ID" value="TDL29327.1"/>
    <property type="molecule type" value="Genomic_DNA"/>
</dbReference>
<evidence type="ECO:0000313" key="6">
    <source>
        <dbReference type="Proteomes" id="UP000294933"/>
    </source>
</evidence>
<keyword evidence="2" id="KW-0539">Nucleus</keyword>
<dbReference type="AlphaFoldDB" id="A0A4R5XGL8"/>
<feature type="region of interest" description="Disordered" evidence="3">
    <location>
        <begin position="711"/>
        <end position="778"/>
    </location>
</feature>
<dbReference type="GO" id="GO:0006351">
    <property type="term" value="P:DNA-templated transcription"/>
    <property type="evidence" value="ECO:0007669"/>
    <property type="project" value="InterPro"/>
</dbReference>
<dbReference type="InterPro" id="IPR050987">
    <property type="entry name" value="AtrR-like"/>
</dbReference>
<evidence type="ECO:0000256" key="3">
    <source>
        <dbReference type="SAM" id="MobiDB-lite"/>
    </source>
</evidence>
<name>A0A4R5XGL8_9AGAM</name>
<feature type="region of interest" description="Disordered" evidence="3">
    <location>
        <begin position="1"/>
        <end position="68"/>
    </location>
</feature>
<evidence type="ECO:0000313" key="5">
    <source>
        <dbReference type="EMBL" id="TDL29327.1"/>
    </source>
</evidence>
<dbReference type="InterPro" id="IPR007219">
    <property type="entry name" value="XnlR_reg_dom"/>
</dbReference>
<evidence type="ECO:0000256" key="1">
    <source>
        <dbReference type="ARBA" id="ARBA00022723"/>
    </source>
</evidence>
<dbReference type="PROSITE" id="PS50048">
    <property type="entry name" value="ZN2_CY6_FUNGAL_2"/>
    <property type="match status" value="1"/>
</dbReference>
<feature type="region of interest" description="Disordered" evidence="3">
    <location>
        <begin position="794"/>
        <end position="847"/>
    </location>
</feature>
<dbReference type="InterPro" id="IPR001138">
    <property type="entry name" value="Zn2Cys6_DnaBD"/>
</dbReference>
<dbReference type="GO" id="GO:0000981">
    <property type="term" value="F:DNA-binding transcription factor activity, RNA polymerase II-specific"/>
    <property type="evidence" value="ECO:0007669"/>
    <property type="project" value="InterPro"/>
</dbReference>
<dbReference type="PANTHER" id="PTHR46910:SF1">
    <property type="entry name" value="MISCELLANEOUS ZN(II)2CYS6 TRANSCRIPTION FACTOR (EUROFUNG)-RELATED"/>
    <property type="match status" value="1"/>
</dbReference>
<keyword evidence="1" id="KW-0479">Metal-binding</keyword>
<dbReference type="VEuPathDB" id="FungiDB:BD410DRAFT_758089"/>
<dbReference type="STRING" id="50990.A0A4R5XGL8"/>
<protein>
    <recommendedName>
        <fullName evidence="4">Zn(2)-C6 fungal-type domain-containing protein</fullName>
    </recommendedName>
</protein>
<dbReference type="SMART" id="SM00906">
    <property type="entry name" value="Fungal_trans"/>
    <property type="match status" value="1"/>
</dbReference>
<dbReference type="InterPro" id="IPR036864">
    <property type="entry name" value="Zn2-C6_fun-type_DNA-bd_sf"/>
</dbReference>
<dbReference type="Pfam" id="PF04082">
    <property type="entry name" value="Fungal_trans"/>
    <property type="match status" value="1"/>
</dbReference>
<proteinExistence type="predicted"/>
<dbReference type="OrthoDB" id="434771at2759"/>
<dbReference type="GO" id="GO:0003677">
    <property type="term" value="F:DNA binding"/>
    <property type="evidence" value="ECO:0007669"/>
    <property type="project" value="InterPro"/>
</dbReference>
<feature type="domain" description="Zn(2)-C6 fungal-type" evidence="4">
    <location>
        <begin position="78"/>
        <end position="108"/>
    </location>
</feature>
<evidence type="ECO:0000259" key="4">
    <source>
        <dbReference type="PROSITE" id="PS50048"/>
    </source>
</evidence>
<dbReference type="SMART" id="SM00066">
    <property type="entry name" value="GAL4"/>
    <property type="match status" value="1"/>
</dbReference>
<feature type="compositionally biased region" description="Polar residues" evidence="3">
    <location>
        <begin position="728"/>
        <end position="748"/>
    </location>
</feature>
<feature type="region of interest" description="Disordered" evidence="3">
    <location>
        <begin position="168"/>
        <end position="211"/>
    </location>
</feature>